<gene>
    <name evidence="2" type="ORF">SAMN05216386_0159</name>
</gene>
<proteinExistence type="predicted"/>
<evidence type="ECO:0000313" key="3">
    <source>
        <dbReference type="Proteomes" id="UP000183107"/>
    </source>
</evidence>
<evidence type="ECO:0000256" key="1">
    <source>
        <dbReference type="SAM" id="Phobius"/>
    </source>
</evidence>
<dbReference type="EMBL" id="FOVJ01000001">
    <property type="protein sequence ID" value="SFN25825.1"/>
    <property type="molecule type" value="Genomic_DNA"/>
</dbReference>
<keyword evidence="3" id="KW-1185">Reference proteome</keyword>
<feature type="transmembrane region" description="Helical" evidence="1">
    <location>
        <begin position="12"/>
        <end position="29"/>
    </location>
</feature>
<reference evidence="3" key="1">
    <citation type="submission" date="2016-10" db="EMBL/GenBank/DDBJ databases">
        <authorList>
            <person name="Varghese N."/>
        </authorList>
    </citation>
    <scope>NUCLEOTIDE SEQUENCE [LARGE SCALE GENOMIC DNA]</scope>
    <source>
        <strain evidence="3">Nsp8</strain>
    </source>
</reference>
<name>A0A1I4XJ33_9PROT</name>
<keyword evidence="1" id="KW-1133">Transmembrane helix</keyword>
<dbReference type="Proteomes" id="UP000183107">
    <property type="component" value="Unassembled WGS sequence"/>
</dbReference>
<protein>
    <submittedName>
        <fullName evidence="2">Uncharacterized protein</fullName>
    </submittedName>
</protein>
<sequence length="33" mass="3854">MVFWFVKEFVKAVLGLGLILAIIVFLRWINSDD</sequence>
<keyword evidence="1" id="KW-0472">Membrane</keyword>
<evidence type="ECO:0000313" key="2">
    <source>
        <dbReference type="EMBL" id="SFN25825.1"/>
    </source>
</evidence>
<accession>A0A1I4XJ33</accession>
<organism evidence="2 3">
    <name type="scientific">Nitrosospira briensis</name>
    <dbReference type="NCBI Taxonomy" id="35799"/>
    <lineage>
        <taxon>Bacteria</taxon>
        <taxon>Pseudomonadati</taxon>
        <taxon>Pseudomonadota</taxon>
        <taxon>Betaproteobacteria</taxon>
        <taxon>Nitrosomonadales</taxon>
        <taxon>Nitrosomonadaceae</taxon>
        <taxon>Nitrosospira</taxon>
    </lineage>
</organism>
<keyword evidence="1" id="KW-0812">Transmembrane</keyword>
<dbReference type="AlphaFoldDB" id="A0A1I4XJ33"/>